<reference evidence="2" key="1">
    <citation type="submission" date="2019-12" db="EMBL/GenBank/DDBJ databases">
        <title>Genome sequencing and annotation of Brassica cretica.</title>
        <authorList>
            <person name="Studholme D.J."/>
            <person name="Sarris P.F."/>
        </authorList>
    </citation>
    <scope>NUCLEOTIDE SEQUENCE</scope>
    <source>
        <strain evidence="2">PFS-001/15</strain>
        <tissue evidence="2">Leaf</tissue>
    </source>
</reference>
<keyword evidence="1" id="KW-0175">Coiled coil</keyword>
<organism evidence="2 3">
    <name type="scientific">Brassica cretica</name>
    <name type="common">Mustard</name>
    <dbReference type="NCBI Taxonomy" id="69181"/>
    <lineage>
        <taxon>Eukaryota</taxon>
        <taxon>Viridiplantae</taxon>
        <taxon>Streptophyta</taxon>
        <taxon>Embryophyta</taxon>
        <taxon>Tracheophyta</taxon>
        <taxon>Spermatophyta</taxon>
        <taxon>Magnoliopsida</taxon>
        <taxon>eudicotyledons</taxon>
        <taxon>Gunneridae</taxon>
        <taxon>Pentapetalae</taxon>
        <taxon>rosids</taxon>
        <taxon>malvids</taxon>
        <taxon>Brassicales</taxon>
        <taxon>Brassicaceae</taxon>
        <taxon>Brassiceae</taxon>
        <taxon>Brassica</taxon>
    </lineage>
</organism>
<dbReference type="Proteomes" id="UP000712281">
    <property type="component" value="Unassembled WGS sequence"/>
</dbReference>
<evidence type="ECO:0000313" key="2">
    <source>
        <dbReference type="EMBL" id="KAF2543142.1"/>
    </source>
</evidence>
<sequence>MESRNKLHSRLRLWEFPDQYVIEPADDGSGAPCLDISRVDASMKLIDQVSECKSLRVPKIHSISGVVGMLKLLAGSYLVVVTEEMQNSRIPPFTESKRKKIHNPKQHPTLTQLPSRISKKASTRIKPSHQPEMFSSDSSEYRALRRNYLLLEEESFALERELKEVEGEVKALEDEKVELLDKLVVMEGLVDP</sequence>
<comment type="caution">
    <text evidence="2">The sequence shown here is derived from an EMBL/GenBank/DDBJ whole genome shotgun (WGS) entry which is preliminary data.</text>
</comment>
<gene>
    <name evidence="2" type="ORF">F2Q68_00030793</name>
</gene>
<protein>
    <submittedName>
        <fullName evidence="2">Uncharacterized protein</fullName>
    </submittedName>
</protein>
<dbReference type="AlphaFoldDB" id="A0A8S9GHD3"/>
<dbReference type="PANTHER" id="PTHR37740">
    <property type="entry name" value="OS02G0193500 PROTEIN"/>
    <property type="match status" value="1"/>
</dbReference>
<evidence type="ECO:0000256" key="1">
    <source>
        <dbReference type="SAM" id="Coils"/>
    </source>
</evidence>
<evidence type="ECO:0000313" key="3">
    <source>
        <dbReference type="Proteomes" id="UP000712281"/>
    </source>
</evidence>
<dbReference type="PANTHER" id="PTHR37740:SF1">
    <property type="entry name" value="OS02G0193500 PROTEIN"/>
    <property type="match status" value="1"/>
</dbReference>
<dbReference type="EMBL" id="QGKW02002005">
    <property type="protein sequence ID" value="KAF2543142.1"/>
    <property type="molecule type" value="Genomic_DNA"/>
</dbReference>
<proteinExistence type="predicted"/>
<feature type="coiled-coil region" evidence="1">
    <location>
        <begin position="141"/>
        <end position="189"/>
    </location>
</feature>
<accession>A0A8S9GHD3</accession>
<name>A0A8S9GHD3_BRACR</name>